<dbReference type="PANTHER" id="PTHR10947:SF0">
    <property type="entry name" value="PHENYLALANINE--TRNA LIGASE BETA SUBUNIT"/>
    <property type="match status" value="1"/>
</dbReference>
<evidence type="ECO:0000256" key="5">
    <source>
        <dbReference type="ARBA" id="ARBA00012814"/>
    </source>
</evidence>
<dbReference type="InterPro" id="IPR045864">
    <property type="entry name" value="aa-tRNA-synth_II/BPL/LPL"/>
</dbReference>
<dbReference type="PROSITE" id="PS51483">
    <property type="entry name" value="B5"/>
    <property type="match status" value="1"/>
</dbReference>
<comment type="subcellular location">
    <subcellularLocation>
        <location evidence="2">Cytoplasm</location>
    </subcellularLocation>
</comment>
<keyword evidence="12" id="KW-0067">ATP-binding</keyword>
<dbReference type="InterPro" id="IPR012340">
    <property type="entry name" value="NA-bd_OB-fold"/>
</dbReference>
<dbReference type="Pfam" id="PF17759">
    <property type="entry name" value="tRNA_synthFbeta"/>
    <property type="match status" value="1"/>
</dbReference>
<keyword evidence="14" id="KW-0694">RNA-binding</keyword>
<feature type="domain" description="TRNA-binding" evidence="19">
    <location>
        <begin position="41"/>
        <end position="159"/>
    </location>
</feature>
<dbReference type="GO" id="GO:0006432">
    <property type="term" value="P:phenylalanyl-tRNA aminoacylation"/>
    <property type="evidence" value="ECO:0007669"/>
    <property type="project" value="InterPro"/>
</dbReference>
<feature type="domain" description="FDX-ACB" evidence="20">
    <location>
        <begin position="741"/>
        <end position="834"/>
    </location>
</feature>
<evidence type="ECO:0000256" key="10">
    <source>
        <dbReference type="ARBA" id="ARBA00022723"/>
    </source>
</evidence>
<evidence type="ECO:0000256" key="7">
    <source>
        <dbReference type="ARBA" id="ARBA00022490"/>
    </source>
</evidence>
<dbReference type="SUPFAM" id="SSF50249">
    <property type="entry name" value="Nucleic acid-binding proteins"/>
    <property type="match status" value="1"/>
</dbReference>
<dbReference type="InterPro" id="IPR002547">
    <property type="entry name" value="tRNA-bd_dom"/>
</dbReference>
<dbReference type="InterPro" id="IPR005146">
    <property type="entry name" value="B3/B4_tRNA-bd"/>
</dbReference>
<sequence>MKIPVSWLREFVEIPENLSGREVSDLLLSVGFEVEGVDTVGDVRGPLVVGLVKSIEELTDFKKPIRWCHVEVGAAHGNEATPGIRGIVCGARNFSEGDLVVVALPGTTLPGDFTIATRETYGHISDGMICSVRELGIGDEHDGILILPAGSATPGDNAFPILGLGDEVLDISVTPDRGYALSMRGMAREAAISQGVSFSDPGLVLADLPEAGGTVIPAASDDYQACDLLVLRTLGNYNPAAPTPDFIKARLAAVGVRSISLAVDLTNYVMFELGQPLHAFDADKITGTIRARWAKAGETVETLDGVKRDLTTEDLVIADDARVLSLAGVMGGAYSEISDTTTRVVLEAAHFNPAVIAKMSRRHKLSSEASRRLERGVDRMLPPVASARFAQLLIEHGGASFEGTSGVEQAPDPTLISFDPSLPGQVAGHTYDAASVEKILVSLGCSVDSSKTPWSVRTPTWRPDLAAAIDLVEEVIRIDGYEKVPATLPTAPAGRGLTELQKLQRRAGLHLAGRGLVEVRNYPFVGVAEFDALGIPAKDSRRHAVQLANALSDEQPLMRTTLLPGLTGALARNISRGFTDVALFEIASVSLLSAKQSATGVTNPPRPSVLQRPSAADIAALEALLPEQPLHLGVLLAGALKPAALGAKPTPAAWSDAIDIALALGIELGVEIEVAAGDNAPWHPGRCAALSINGELIGYAGELAPRALENLGLPKRAVALELNLSALLAAANVVASAPAIWTFPVAKEDIALVVKADVAATDVLNVVRDAAGELLEDIRLFDVYEGSQVAEGHKSLAFALRFRAQDRTLAAEEVAAARQAGVDAAAKSFGASLR</sequence>
<gene>
    <name evidence="22" type="ORF">UFOPK2171_00488</name>
</gene>
<dbReference type="InterPro" id="IPR036690">
    <property type="entry name" value="Fdx_antiC-bd_sf"/>
</dbReference>
<dbReference type="HAMAP" id="MF_00283">
    <property type="entry name" value="Phe_tRNA_synth_beta1"/>
    <property type="match status" value="1"/>
</dbReference>
<comment type="catalytic activity">
    <reaction evidence="18">
        <text>tRNA(Phe) + L-phenylalanine + ATP = L-phenylalanyl-tRNA(Phe) + AMP + diphosphate + H(+)</text>
        <dbReference type="Rhea" id="RHEA:19413"/>
        <dbReference type="Rhea" id="RHEA-COMP:9668"/>
        <dbReference type="Rhea" id="RHEA-COMP:9699"/>
        <dbReference type="ChEBI" id="CHEBI:15378"/>
        <dbReference type="ChEBI" id="CHEBI:30616"/>
        <dbReference type="ChEBI" id="CHEBI:33019"/>
        <dbReference type="ChEBI" id="CHEBI:58095"/>
        <dbReference type="ChEBI" id="CHEBI:78442"/>
        <dbReference type="ChEBI" id="CHEBI:78531"/>
        <dbReference type="ChEBI" id="CHEBI:456215"/>
        <dbReference type="EC" id="6.1.1.20"/>
    </reaction>
</comment>
<keyword evidence="7" id="KW-0963">Cytoplasm</keyword>
<dbReference type="CDD" id="cd02796">
    <property type="entry name" value="tRNA_bind_bactPheRS"/>
    <property type="match status" value="1"/>
</dbReference>
<dbReference type="Gene3D" id="2.40.50.140">
    <property type="entry name" value="Nucleic acid-binding proteins"/>
    <property type="match status" value="1"/>
</dbReference>
<evidence type="ECO:0000256" key="9">
    <source>
        <dbReference type="ARBA" id="ARBA00022598"/>
    </source>
</evidence>
<name>A0A6J6KEC1_9ZZZZ</name>
<evidence type="ECO:0000256" key="14">
    <source>
        <dbReference type="ARBA" id="ARBA00022884"/>
    </source>
</evidence>
<keyword evidence="16" id="KW-0030">Aminoacyl-tRNA synthetase</keyword>
<keyword evidence="9" id="KW-0436">Ligase</keyword>
<evidence type="ECO:0000256" key="4">
    <source>
        <dbReference type="ARBA" id="ARBA00011209"/>
    </source>
</evidence>
<evidence type="ECO:0000256" key="18">
    <source>
        <dbReference type="ARBA" id="ARBA00049255"/>
    </source>
</evidence>
<dbReference type="Pfam" id="PF03483">
    <property type="entry name" value="B3_4"/>
    <property type="match status" value="1"/>
</dbReference>
<evidence type="ECO:0000256" key="13">
    <source>
        <dbReference type="ARBA" id="ARBA00022842"/>
    </source>
</evidence>
<keyword evidence="8" id="KW-0820">tRNA-binding</keyword>
<dbReference type="AlphaFoldDB" id="A0A6J6KEC1"/>
<dbReference type="InterPro" id="IPR020825">
    <property type="entry name" value="Phe-tRNA_synthase-like_B3/B4"/>
</dbReference>
<comment type="subunit">
    <text evidence="4">Tetramer of two alpha and two beta subunits.</text>
</comment>
<dbReference type="GO" id="GO:0000049">
    <property type="term" value="F:tRNA binding"/>
    <property type="evidence" value="ECO:0007669"/>
    <property type="project" value="UniProtKB-KW"/>
</dbReference>
<dbReference type="GO" id="GO:0004826">
    <property type="term" value="F:phenylalanine-tRNA ligase activity"/>
    <property type="evidence" value="ECO:0007669"/>
    <property type="project" value="UniProtKB-EC"/>
</dbReference>
<dbReference type="SMART" id="SM00874">
    <property type="entry name" value="B5"/>
    <property type="match status" value="1"/>
</dbReference>
<evidence type="ECO:0000313" key="22">
    <source>
        <dbReference type="EMBL" id="CAB4647862.1"/>
    </source>
</evidence>
<dbReference type="GO" id="GO:0005524">
    <property type="term" value="F:ATP binding"/>
    <property type="evidence" value="ECO:0007669"/>
    <property type="project" value="UniProtKB-KW"/>
</dbReference>
<dbReference type="GO" id="GO:0000287">
    <property type="term" value="F:magnesium ion binding"/>
    <property type="evidence" value="ECO:0007669"/>
    <property type="project" value="InterPro"/>
</dbReference>
<dbReference type="InterPro" id="IPR045060">
    <property type="entry name" value="Phe-tRNA-ligase_IIc_bsu"/>
</dbReference>
<dbReference type="PANTHER" id="PTHR10947">
    <property type="entry name" value="PHENYLALANYL-TRNA SYNTHETASE BETA CHAIN AND LEUCINE-RICH REPEAT-CONTAINING PROTEIN 47"/>
    <property type="match status" value="1"/>
</dbReference>
<dbReference type="Pfam" id="PF01588">
    <property type="entry name" value="tRNA_bind"/>
    <property type="match status" value="1"/>
</dbReference>
<evidence type="ECO:0000256" key="3">
    <source>
        <dbReference type="ARBA" id="ARBA00008653"/>
    </source>
</evidence>
<evidence type="ECO:0000259" key="21">
    <source>
        <dbReference type="PROSITE" id="PS51483"/>
    </source>
</evidence>
<evidence type="ECO:0000256" key="17">
    <source>
        <dbReference type="ARBA" id="ARBA00033189"/>
    </source>
</evidence>
<comment type="similarity">
    <text evidence="3">Belongs to the phenylalanyl-tRNA synthetase beta subunit family. Type 1 subfamily.</text>
</comment>
<dbReference type="SUPFAM" id="SSF54991">
    <property type="entry name" value="Anticodon-binding domain of PheRS"/>
    <property type="match status" value="1"/>
</dbReference>
<evidence type="ECO:0000256" key="15">
    <source>
        <dbReference type="ARBA" id="ARBA00022917"/>
    </source>
</evidence>
<evidence type="ECO:0000259" key="20">
    <source>
        <dbReference type="PROSITE" id="PS51447"/>
    </source>
</evidence>
<dbReference type="InterPro" id="IPR005147">
    <property type="entry name" value="tRNA_synthase_B5-dom"/>
</dbReference>
<dbReference type="InterPro" id="IPR005121">
    <property type="entry name" value="Fdx_antiC-bd"/>
</dbReference>
<accession>A0A6J6KEC1</accession>
<evidence type="ECO:0000256" key="8">
    <source>
        <dbReference type="ARBA" id="ARBA00022555"/>
    </source>
</evidence>
<evidence type="ECO:0000256" key="16">
    <source>
        <dbReference type="ARBA" id="ARBA00023146"/>
    </source>
</evidence>
<dbReference type="InterPro" id="IPR033714">
    <property type="entry name" value="tRNA_bind_bactPheRS"/>
</dbReference>
<dbReference type="SUPFAM" id="SSF55681">
    <property type="entry name" value="Class II aaRS and biotin synthetases"/>
    <property type="match status" value="1"/>
</dbReference>
<keyword evidence="10" id="KW-0479">Metal-binding</keyword>
<dbReference type="Gene3D" id="3.30.56.10">
    <property type="match status" value="2"/>
</dbReference>
<dbReference type="Gene3D" id="3.50.40.10">
    <property type="entry name" value="Phenylalanyl-trna Synthetase, Chain B, domain 3"/>
    <property type="match status" value="1"/>
</dbReference>
<dbReference type="Pfam" id="PF03147">
    <property type="entry name" value="FDX-ACB"/>
    <property type="match status" value="1"/>
</dbReference>
<keyword evidence="13" id="KW-0460">Magnesium</keyword>
<organism evidence="22">
    <name type="scientific">freshwater metagenome</name>
    <dbReference type="NCBI Taxonomy" id="449393"/>
    <lineage>
        <taxon>unclassified sequences</taxon>
        <taxon>metagenomes</taxon>
        <taxon>ecological metagenomes</taxon>
    </lineage>
</organism>
<dbReference type="SMART" id="SM00896">
    <property type="entry name" value="FDX-ACB"/>
    <property type="match status" value="1"/>
</dbReference>
<reference evidence="22" key="1">
    <citation type="submission" date="2020-05" db="EMBL/GenBank/DDBJ databases">
        <authorList>
            <person name="Chiriac C."/>
            <person name="Salcher M."/>
            <person name="Ghai R."/>
            <person name="Kavagutti S V."/>
        </authorList>
    </citation>
    <scope>NUCLEOTIDE SEQUENCE</scope>
</reference>
<dbReference type="PROSITE" id="PS51447">
    <property type="entry name" value="FDX_ACB"/>
    <property type="match status" value="1"/>
</dbReference>
<dbReference type="Pfam" id="PF03484">
    <property type="entry name" value="B5"/>
    <property type="match status" value="1"/>
</dbReference>
<keyword evidence="15" id="KW-0648">Protein biosynthesis</keyword>
<dbReference type="Gene3D" id="3.30.930.10">
    <property type="entry name" value="Bira Bifunctional Protein, Domain 2"/>
    <property type="match status" value="1"/>
</dbReference>
<dbReference type="NCBIfam" id="TIGR00472">
    <property type="entry name" value="pheT_bact"/>
    <property type="match status" value="1"/>
</dbReference>
<feature type="domain" description="B5" evidence="21">
    <location>
        <begin position="411"/>
        <end position="486"/>
    </location>
</feature>
<evidence type="ECO:0000259" key="19">
    <source>
        <dbReference type="PROSITE" id="PS50886"/>
    </source>
</evidence>
<dbReference type="CDD" id="cd00769">
    <property type="entry name" value="PheRS_beta_core"/>
    <property type="match status" value="1"/>
</dbReference>
<dbReference type="PROSITE" id="PS50886">
    <property type="entry name" value="TRBD"/>
    <property type="match status" value="1"/>
</dbReference>
<proteinExistence type="inferred from homology"/>
<dbReference type="Gene3D" id="3.30.70.380">
    <property type="entry name" value="Ferrodoxin-fold anticodon-binding domain"/>
    <property type="match status" value="1"/>
</dbReference>
<dbReference type="GO" id="GO:0009328">
    <property type="term" value="C:phenylalanine-tRNA ligase complex"/>
    <property type="evidence" value="ECO:0007669"/>
    <property type="project" value="TreeGrafter"/>
</dbReference>
<evidence type="ECO:0000256" key="1">
    <source>
        <dbReference type="ARBA" id="ARBA00001946"/>
    </source>
</evidence>
<dbReference type="SMART" id="SM00873">
    <property type="entry name" value="B3_4"/>
    <property type="match status" value="1"/>
</dbReference>
<dbReference type="SUPFAM" id="SSF46955">
    <property type="entry name" value="Putative DNA-binding domain"/>
    <property type="match status" value="1"/>
</dbReference>
<dbReference type="SUPFAM" id="SSF56037">
    <property type="entry name" value="PheT/TilS domain"/>
    <property type="match status" value="1"/>
</dbReference>
<dbReference type="FunFam" id="3.30.70.380:FF:000001">
    <property type="entry name" value="Phenylalanine--tRNA ligase beta subunit"/>
    <property type="match status" value="1"/>
</dbReference>
<dbReference type="EC" id="6.1.1.20" evidence="5"/>
<evidence type="ECO:0000256" key="6">
    <source>
        <dbReference type="ARBA" id="ARBA00017032"/>
    </source>
</evidence>
<comment type="cofactor">
    <cofactor evidence="1">
        <name>Mg(2+)</name>
        <dbReference type="ChEBI" id="CHEBI:18420"/>
    </cofactor>
</comment>
<dbReference type="InterPro" id="IPR009061">
    <property type="entry name" value="DNA-bd_dom_put_sf"/>
</dbReference>
<evidence type="ECO:0000256" key="12">
    <source>
        <dbReference type="ARBA" id="ARBA00022840"/>
    </source>
</evidence>
<protein>
    <recommendedName>
        <fullName evidence="6">Phenylalanine--tRNA ligase beta subunit</fullName>
        <ecNumber evidence="5">6.1.1.20</ecNumber>
    </recommendedName>
    <alternativeName>
        <fullName evidence="17">Phenylalanyl-tRNA synthetase beta subunit</fullName>
    </alternativeName>
</protein>
<keyword evidence="11" id="KW-0547">Nucleotide-binding</keyword>
<evidence type="ECO:0000256" key="11">
    <source>
        <dbReference type="ARBA" id="ARBA00022741"/>
    </source>
</evidence>
<dbReference type="InterPro" id="IPR041616">
    <property type="entry name" value="PheRS_beta_core"/>
</dbReference>
<evidence type="ECO:0000256" key="2">
    <source>
        <dbReference type="ARBA" id="ARBA00004496"/>
    </source>
</evidence>
<dbReference type="InterPro" id="IPR004532">
    <property type="entry name" value="Phe-tRNA-ligase_IIc_bsu_bact"/>
</dbReference>
<dbReference type="EMBL" id="CAEZWD010000044">
    <property type="protein sequence ID" value="CAB4647862.1"/>
    <property type="molecule type" value="Genomic_DNA"/>
</dbReference>